<dbReference type="EMBL" id="MDHN01000045">
    <property type="protein sequence ID" value="OFC68680.1"/>
    <property type="molecule type" value="Genomic_DNA"/>
</dbReference>
<dbReference type="Proteomes" id="UP000175691">
    <property type="component" value="Unassembled WGS sequence"/>
</dbReference>
<dbReference type="PROSITE" id="PS50007">
    <property type="entry name" value="PIPLC_X_DOMAIN"/>
    <property type="match status" value="1"/>
</dbReference>
<evidence type="ECO:0000259" key="1">
    <source>
        <dbReference type="Pfam" id="PF22688"/>
    </source>
</evidence>
<dbReference type="NCBIfam" id="TIGR03420">
    <property type="entry name" value="DnaA_homol_Hda"/>
    <property type="match status" value="1"/>
</dbReference>
<dbReference type="PANTHER" id="PTHR30050">
    <property type="entry name" value="CHROMOSOMAL REPLICATION INITIATOR PROTEIN DNAA"/>
    <property type="match status" value="1"/>
</dbReference>
<comment type="caution">
    <text evidence="2">The sequence shown here is derived from an EMBL/GenBank/DDBJ whole genome shotgun (WGS) entry which is preliminary data.</text>
</comment>
<reference evidence="2 3" key="1">
    <citation type="submission" date="2016-08" db="EMBL/GenBank/DDBJ databases">
        <authorList>
            <person name="Seilhamer J.J."/>
        </authorList>
    </citation>
    <scope>NUCLEOTIDE SEQUENCE [LARGE SCALE GENOMIC DNA]</scope>
    <source>
        <strain evidence="2 3">KCTC 42603</strain>
    </source>
</reference>
<dbReference type="PANTHER" id="PTHR30050:SF5">
    <property type="entry name" value="DNAA REGULATORY INACTIVATOR HDA"/>
    <property type="match status" value="1"/>
</dbReference>
<dbReference type="GO" id="GO:0006270">
    <property type="term" value="P:DNA replication initiation"/>
    <property type="evidence" value="ECO:0007669"/>
    <property type="project" value="TreeGrafter"/>
</dbReference>
<proteinExistence type="predicted"/>
<dbReference type="AlphaFoldDB" id="A0A1E7Z5B2"/>
<dbReference type="STRING" id="1656094.BFC18_01100"/>
<gene>
    <name evidence="2" type="ORF">BFC18_01100</name>
</gene>
<evidence type="ECO:0000313" key="2">
    <source>
        <dbReference type="EMBL" id="OFC68680.1"/>
    </source>
</evidence>
<keyword evidence="3" id="KW-1185">Reference proteome</keyword>
<organism evidence="2 3">
    <name type="scientific">Alteromonas confluentis</name>
    <dbReference type="NCBI Taxonomy" id="1656094"/>
    <lineage>
        <taxon>Bacteria</taxon>
        <taxon>Pseudomonadati</taxon>
        <taxon>Pseudomonadota</taxon>
        <taxon>Gammaproteobacteria</taxon>
        <taxon>Alteromonadales</taxon>
        <taxon>Alteromonadaceae</taxon>
        <taxon>Alteromonas/Salinimonas group</taxon>
        <taxon>Alteromonas</taxon>
    </lineage>
</organism>
<dbReference type="InterPro" id="IPR027417">
    <property type="entry name" value="P-loop_NTPase"/>
</dbReference>
<dbReference type="OrthoDB" id="9784878at2"/>
<dbReference type="GO" id="GO:0032297">
    <property type="term" value="P:negative regulation of DNA-templated DNA replication initiation"/>
    <property type="evidence" value="ECO:0007669"/>
    <property type="project" value="InterPro"/>
</dbReference>
<dbReference type="InterPro" id="IPR017788">
    <property type="entry name" value="Hda"/>
</dbReference>
<protein>
    <submittedName>
        <fullName evidence="2">DnaA regulatory inactivator Hda</fullName>
    </submittedName>
</protein>
<evidence type="ECO:0000313" key="3">
    <source>
        <dbReference type="Proteomes" id="UP000175691"/>
    </source>
</evidence>
<dbReference type="InterPro" id="IPR055199">
    <property type="entry name" value="Hda_lid"/>
</dbReference>
<name>A0A1E7Z5B2_9ALTE</name>
<dbReference type="RefSeq" id="WP_070127718.1">
    <property type="nucleotide sequence ID" value="NZ_MDHN01000045.1"/>
</dbReference>
<feature type="domain" description="Hda lid" evidence="1">
    <location>
        <begin position="178"/>
        <end position="241"/>
    </location>
</feature>
<dbReference type="Gene3D" id="3.40.50.300">
    <property type="entry name" value="P-loop containing nucleotide triphosphate hydrolases"/>
    <property type="match status" value="1"/>
</dbReference>
<accession>A0A1E7Z5B2</accession>
<dbReference type="Pfam" id="PF22688">
    <property type="entry name" value="Hda_lid"/>
    <property type="match status" value="1"/>
</dbReference>
<sequence>MQLPLPVSLPVDETFGSYVGGDNQDLADFLRALSQSGSEWRINPAFSSLDNNPLAAVGIIGAHGKGKSHLLYAVCHQLAARNTSHIYLNLRDHKEWTPIIFDGLELLPYVCLDNIDAIAGIAEWEEALFHFINRVVDHHTSVLLWASAMGPNHPAFQLPDLRSRLSWGITYQLHALSDDNRLAILKHRAAQRGMGFSKQALMFLMNHCERDLPTLMNLLARLDTRSLQEQKKLSVAMIKRELGIEN</sequence>
<dbReference type="SUPFAM" id="SSF52540">
    <property type="entry name" value="P-loop containing nucleoside triphosphate hydrolases"/>
    <property type="match status" value="1"/>
</dbReference>
<dbReference type="Gene3D" id="1.10.8.60">
    <property type="match status" value="1"/>
</dbReference>